<gene>
    <name evidence="2" type="ORF">ElyMa_006284800</name>
</gene>
<comment type="caution">
    <text evidence="2">The sequence shown here is derived from an EMBL/GenBank/DDBJ whole genome shotgun (WGS) entry which is preliminary data.</text>
</comment>
<accession>A0AAV4HDW5</accession>
<dbReference type="EMBL" id="BMAT01012639">
    <property type="protein sequence ID" value="GFR95914.1"/>
    <property type="molecule type" value="Genomic_DNA"/>
</dbReference>
<protein>
    <submittedName>
        <fullName evidence="2">Uncharacterized protein</fullName>
    </submittedName>
</protein>
<dbReference type="Proteomes" id="UP000762676">
    <property type="component" value="Unassembled WGS sequence"/>
</dbReference>
<name>A0AAV4HDW5_9GAST</name>
<sequence>MACFSGSHKAKYNTKEVYDKDNDSYSHVSSKTATKDNNFTAAKKRHAPNHSVGPAVYSLPAANARDGMYISGSVIAPVSIALSTAGNCRGDVSPVGRGRKKNTGADAD</sequence>
<evidence type="ECO:0000256" key="1">
    <source>
        <dbReference type="SAM" id="MobiDB-lite"/>
    </source>
</evidence>
<evidence type="ECO:0000313" key="2">
    <source>
        <dbReference type="EMBL" id="GFR95914.1"/>
    </source>
</evidence>
<dbReference type="AlphaFoldDB" id="A0AAV4HDW5"/>
<feature type="region of interest" description="Disordered" evidence="1">
    <location>
        <begin position="89"/>
        <end position="108"/>
    </location>
</feature>
<evidence type="ECO:0000313" key="3">
    <source>
        <dbReference type="Proteomes" id="UP000762676"/>
    </source>
</evidence>
<reference evidence="2 3" key="1">
    <citation type="journal article" date="2021" name="Elife">
        <title>Chloroplast acquisition without the gene transfer in kleptoplastic sea slugs, Plakobranchus ocellatus.</title>
        <authorList>
            <person name="Maeda T."/>
            <person name="Takahashi S."/>
            <person name="Yoshida T."/>
            <person name="Shimamura S."/>
            <person name="Takaki Y."/>
            <person name="Nagai Y."/>
            <person name="Toyoda A."/>
            <person name="Suzuki Y."/>
            <person name="Arimoto A."/>
            <person name="Ishii H."/>
            <person name="Satoh N."/>
            <person name="Nishiyama T."/>
            <person name="Hasebe M."/>
            <person name="Maruyama T."/>
            <person name="Minagawa J."/>
            <person name="Obokata J."/>
            <person name="Shigenobu S."/>
        </authorList>
    </citation>
    <scope>NUCLEOTIDE SEQUENCE [LARGE SCALE GENOMIC DNA]</scope>
</reference>
<keyword evidence="3" id="KW-1185">Reference proteome</keyword>
<organism evidence="2 3">
    <name type="scientific">Elysia marginata</name>
    <dbReference type="NCBI Taxonomy" id="1093978"/>
    <lineage>
        <taxon>Eukaryota</taxon>
        <taxon>Metazoa</taxon>
        <taxon>Spiralia</taxon>
        <taxon>Lophotrochozoa</taxon>
        <taxon>Mollusca</taxon>
        <taxon>Gastropoda</taxon>
        <taxon>Heterobranchia</taxon>
        <taxon>Euthyneura</taxon>
        <taxon>Panpulmonata</taxon>
        <taxon>Sacoglossa</taxon>
        <taxon>Placobranchoidea</taxon>
        <taxon>Plakobranchidae</taxon>
        <taxon>Elysia</taxon>
    </lineage>
</organism>
<proteinExistence type="predicted"/>